<evidence type="ECO:0000313" key="9">
    <source>
        <dbReference type="Proteomes" id="UP001497497"/>
    </source>
</evidence>
<name>A0AAV2HTA6_LYMST</name>
<accession>A0AAV2HTA6</accession>
<dbReference type="GO" id="GO:0005886">
    <property type="term" value="C:plasma membrane"/>
    <property type="evidence" value="ECO:0007669"/>
    <property type="project" value="TreeGrafter"/>
</dbReference>
<evidence type="ECO:0000313" key="8">
    <source>
        <dbReference type="EMBL" id="CAL1535779.1"/>
    </source>
</evidence>
<evidence type="ECO:0000256" key="2">
    <source>
        <dbReference type="ARBA" id="ARBA00022692"/>
    </source>
</evidence>
<dbReference type="GO" id="GO:0007168">
    <property type="term" value="P:receptor guanylyl cyclase signaling pathway"/>
    <property type="evidence" value="ECO:0007669"/>
    <property type="project" value="TreeGrafter"/>
</dbReference>
<dbReference type="PANTHER" id="PTHR11920:SF335">
    <property type="entry name" value="GUANYLATE CYCLASE"/>
    <property type="match status" value="1"/>
</dbReference>
<dbReference type="CDD" id="cd07302">
    <property type="entry name" value="CHD"/>
    <property type="match status" value="1"/>
</dbReference>
<proteinExistence type="predicted"/>
<feature type="domain" description="Guanylate cyclase" evidence="7">
    <location>
        <begin position="28"/>
        <end position="146"/>
    </location>
</feature>
<keyword evidence="6" id="KW-0456">Lyase</keyword>
<reference evidence="8 9" key="1">
    <citation type="submission" date="2024-04" db="EMBL/GenBank/DDBJ databases">
        <authorList>
            <consortium name="Genoscope - CEA"/>
            <person name="William W."/>
        </authorList>
    </citation>
    <scope>NUCLEOTIDE SEQUENCE [LARGE SCALE GENOMIC DNA]</scope>
</reference>
<evidence type="ECO:0000256" key="4">
    <source>
        <dbReference type="ARBA" id="ARBA00022989"/>
    </source>
</evidence>
<dbReference type="GO" id="GO:0035556">
    <property type="term" value="P:intracellular signal transduction"/>
    <property type="evidence" value="ECO:0007669"/>
    <property type="project" value="InterPro"/>
</dbReference>
<dbReference type="InterPro" id="IPR050401">
    <property type="entry name" value="Cyclic_nucleotide_synthase"/>
</dbReference>
<protein>
    <recommendedName>
        <fullName evidence="7">Guanylate cyclase domain-containing protein</fullName>
    </recommendedName>
</protein>
<keyword evidence="5" id="KW-0472">Membrane</keyword>
<evidence type="ECO:0000256" key="1">
    <source>
        <dbReference type="ARBA" id="ARBA00004370"/>
    </source>
</evidence>
<evidence type="ECO:0000256" key="6">
    <source>
        <dbReference type="ARBA" id="ARBA00023239"/>
    </source>
</evidence>
<comment type="subcellular location">
    <subcellularLocation>
        <location evidence="1">Membrane</location>
    </subcellularLocation>
</comment>
<dbReference type="GO" id="GO:0000166">
    <property type="term" value="F:nucleotide binding"/>
    <property type="evidence" value="ECO:0007669"/>
    <property type="project" value="UniProtKB-KW"/>
</dbReference>
<keyword evidence="9" id="KW-1185">Reference proteome</keyword>
<evidence type="ECO:0000256" key="5">
    <source>
        <dbReference type="ARBA" id="ARBA00023136"/>
    </source>
</evidence>
<evidence type="ECO:0000256" key="3">
    <source>
        <dbReference type="ARBA" id="ARBA00022741"/>
    </source>
</evidence>
<dbReference type="PROSITE" id="PS50125">
    <property type="entry name" value="GUANYLATE_CYCLASE_2"/>
    <property type="match status" value="1"/>
</dbReference>
<keyword evidence="3" id="KW-0547">Nucleotide-binding</keyword>
<organism evidence="8 9">
    <name type="scientific">Lymnaea stagnalis</name>
    <name type="common">Great pond snail</name>
    <name type="synonym">Helix stagnalis</name>
    <dbReference type="NCBI Taxonomy" id="6523"/>
    <lineage>
        <taxon>Eukaryota</taxon>
        <taxon>Metazoa</taxon>
        <taxon>Spiralia</taxon>
        <taxon>Lophotrochozoa</taxon>
        <taxon>Mollusca</taxon>
        <taxon>Gastropoda</taxon>
        <taxon>Heterobranchia</taxon>
        <taxon>Euthyneura</taxon>
        <taxon>Panpulmonata</taxon>
        <taxon>Hygrophila</taxon>
        <taxon>Lymnaeoidea</taxon>
        <taxon>Lymnaeidae</taxon>
        <taxon>Lymnaea</taxon>
    </lineage>
</organism>
<dbReference type="SMART" id="SM00044">
    <property type="entry name" value="CYCc"/>
    <property type="match status" value="1"/>
</dbReference>
<dbReference type="SUPFAM" id="SSF55073">
    <property type="entry name" value="Nucleotide cyclase"/>
    <property type="match status" value="1"/>
</dbReference>
<dbReference type="InterPro" id="IPR029787">
    <property type="entry name" value="Nucleotide_cyclase"/>
</dbReference>
<evidence type="ECO:0000259" key="7">
    <source>
        <dbReference type="PROSITE" id="PS50125"/>
    </source>
</evidence>
<dbReference type="EMBL" id="CAXITT010000210">
    <property type="protein sequence ID" value="CAL1535779.1"/>
    <property type="molecule type" value="Genomic_DNA"/>
</dbReference>
<dbReference type="Gene3D" id="3.30.70.1230">
    <property type="entry name" value="Nucleotide cyclase"/>
    <property type="match status" value="1"/>
</dbReference>
<gene>
    <name evidence="8" type="ORF">GSLYS_00009739001</name>
</gene>
<dbReference type="GO" id="GO:0004383">
    <property type="term" value="F:guanylate cyclase activity"/>
    <property type="evidence" value="ECO:0007669"/>
    <property type="project" value="TreeGrafter"/>
</dbReference>
<dbReference type="GO" id="GO:0004016">
    <property type="term" value="F:adenylate cyclase activity"/>
    <property type="evidence" value="ECO:0007669"/>
    <property type="project" value="TreeGrafter"/>
</dbReference>
<sequence length="146" mass="16177">MSLNVYRKVADDLKAGQNVQAEAFQDVTIYFSDIVGFTTLAGESTPMEIVEMLNLLYSQFDNIIQNFNVYKVETIGDAYMTVCGVPEPNPDHAPVMADMSLALLDSVIHFVIPHRPHNQLRIRIGLNSGPVVAGVVGNTMPRYCLF</sequence>
<dbReference type="GO" id="GO:0001653">
    <property type="term" value="F:peptide receptor activity"/>
    <property type="evidence" value="ECO:0007669"/>
    <property type="project" value="TreeGrafter"/>
</dbReference>
<dbReference type="InterPro" id="IPR001054">
    <property type="entry name" value="A/G_cyclase"/>
</dbReference>
<dbReference type="Pfam" id="PF00211">
    <property type="entry name" value="Guanylate_cyc"/>
    <property type="match status" value="1"/>
</dbReference>
<feature type="non-terminal residue" evidence="8">
    <location>
        <position position="146"/>
    </location>
</feature>
<keyword evidence="2" id="KW-0812">Transmembrane</keyword>
<dbReference type="AlphaFoldDB" id="A0AAV2HTA6"/>
<keyword evidence="4" id="KW-1133">Transmembrane helix</keyword>
<comment type="caution">
    <text evidence="8">The sequence shown here is derived from an EMBL/GenBank/DDBJ whole genome shotgun (WGS) entry which is preliminary data.</text>
</comment>
<dbReference type="PANTHER" id="PTHR11920">
    <property type="entry name" value="GUANYLYL CYCLASE"/>
    <property type="match status" value="1"/>
</dbReference>
<dbReference type="Proteomes" id="UP001497497">
    <property type="component" value="Unassembled WGS sequence"/>
</dbReference>